<dbReference type="GO" id="GO:0006096">
    <property type="term" value="P:glycolytic process"/>
    <property type="evidence" value="ECO:0007669"/>
    <property type="project" value="UniProtKB-UniRule"/>
</dbReference>
<feature type="binding site" evidence="7">
    <location>
        <position position="171"/>
    </location>
    <ligand>
        <name>beta-D-fructose 1,6-bisphosphate</name>
        <dbReference type="ChEBI" id="CHEBI:32966"/>
        <note>allosteric activator</note>
    </ligand>
</feature>
<dbReference type="InterPro" id="IPR015955">
    <property type="entry name" value="Lactate_DH/Glyco_Ohase_4_C"/>
</dbReference>
<comment type="function">
    <text evidence="7">Catalyzes the conversion of lactate to pyruvate.</text>
</comment>
<feature type="domain" description="Lactate/malate dehydrogenase C-terminal" evidence="11">
    <location>
        <begin position="148"/>
        <end position="311"/>
    </location>
</feature>
<dbReference type="Gene3D" id="3.90.110.10">
    <property type="entry name" value="Lactate dehydrogenase/glycoside hydrolase, family 4, C-terminal"/>
    <property type="match status" value="1"/>
</dbReference>
<dbReference type="PANTHER" id="PTHR43128">
    <property type="entry name" value="L-2-HYDROXYCARBOXYLATE DEHYDROGENASE (NAD(P)(+))"/>
    <property type="match status" value="1"/>
</dbReference>
<evidence type="ECO:0000256" key="7">
    <source>
        <dbReference type="HAMAP-Rule" id="MF_00488"/>
    </source>
</evidence>
<evidence type="ECO:0000313" key="12">
    <source>
        <dbReference type="EMBL" id="GAC56569.1"/>
    </source>
</evidence>
<feature type="binding site" evidence="7">
    <location>
        <position position="156"/>
    </location>
    <ligand>
        <name>beta-D-fructose 1,6-bisphosphate</name>
        <dbReference type="ChEBI" id="CHEBI:32966"/>
        <note>allosteric activator</note>
    </ligand>
</feature>
<keyword evidence="4 7" id="KW-0560">Oxidoreductase</keyword>
<feature type="binding site" evidence="7">
    <location>
        <begin position="123"/>
        <end position="126"/>
    </location>
    <ligand>
        <name>substrate</name>
    </ligand>
</feature>
<dbReference type="InterPro" id="IPR036291">
    <property type="entry name" value="NAD(P)-bd_dom_sf"/>
</dbReference>
<dbReference type="GO" id="GO:0004459">
    <property type="term" value="F:L-lactate dehydrogenase (NAD+) activity"/>
    <property type="evidence" value="ECO:0007669"/>
    <property type="project" value="UniProtKB-UniRule"/>
</dbReference>
<comment type="caution">
    <text evidence="7">Lacks conserved residue(s) required for the propagation of feature annotation.</text>
</comment>
<keyword evidence="7" id="KW-0021">Allosteric enzyme</keyword>
<keyword evidence="7" id="KW-0963">Cytoplasm</keyword>
<comment type="pathway">
    <text evidence="1 7">Fermentation; pyruvate fermentation to lactate; (S)-lactate from pyruvate: step 1/1.</text>
</comment>
<feature type="binding site" evidence="7">
    <location>
        <position position="16"/>
    </location>
    <ligand>
        <name>NAD(+)</name>
        <dbReference type="ChEBI" id="CHEBI:57540"/>
    </ligand>
</feature>
<keyword evidence="13" id="KW-1185">Reference proteome</keyword>
<dbReference type="eggNOG" id="COG0039">
    <property type="taxonomic scope" value="Bacteria"/>
</dbReference>
<dbReference type="PRINTS" id="PR00086">
    <property type="entry name" value="LLDHDRGNASE"/>
</dbReference>
<dbReference type="RefSeq" id="WP_005937007.1">
    <property type="nucleotide sequence ID" value="NZ_ATVK01000043.1"/>
</dbReference>
<dbReference type="InterPro" id="IPR001236">
    <property type="entry name" value="Lactate/malate_DH_N"/>
</dbReference>
<dbReference type="PIRSF" id="PIRSF000102">
    <property type="entry name" value="Lac_mal_DH"/>
    <property type="match status" value="1"/>
</dbReference>
<dbReference type="InterPro" id="IPR001557">
    <property type="entry name" value="L-lactate/malate_DH"/>
</dbReference>
<accession>L7L6M4</accession>
<dbReference type="Proteomes" id="UP000053405">
    <property type="component" value="Unassembled WGS sequence"/>
</dbReference>
<comment type="subcellular location">
    <subcellularLocation>
        <location evidence="7">Cytoplasm</location>
    </subcellularLocation>
</comment>
<sequence>MQSPGRKISIIGAGAVGTSIAYAALIRGVARTVALMDINADKVLAEVLDLSHGLEFVPRAEVIGSSDPAVCADSDVVIFTAGAKQRPGQTRLELAEATIELVRTALPPIVEVAPAARYVMVTNPVDVITYAAGKITGLPRNQLFGSGTVLDSSRLRFLVSEHCGVAVQNVHAYIAGEHGDSEIPLWSSASIGGVPLLDWEPLDGGRLLDAAARATIKQEVVQAAYRIIEGKGATNYAIGLATARIAEAIVNNEHRVLPVSSLIEEDFHGISDVCLSLPTLVDAAGAGPRLPIAMSADELAGLRRSADTLKEMQARFGL</sequence>
<gene>
    <name evidence="7 12" type="primary">ldh</name>
    <name evidence="12" type="ORF">GOHSU_08_00970</name>
</gene>
<dbReference type="SUPFAM" id="SSF56327">
    <property type="entry name" value="LDH C-terminal domain-like"/>
    <property type="match status" value="1"/>
</dbReference>
<feature type="binding site" evidence="7 9">
    <location>
        <position position="37"/>
    </location>
    <ligand>
        <name>NAD(+)</name>
        <dbReference type="ChEBI" id="CHEBI:57540"/>
    </ligand>
</feature>
<evidence type="ECO:0000313" key="13">
    <source>
        <dbReference type="Proteomes" id="UP000053405"/>
    </source>
</evidence>
<feature type="binding site" evidence="7">
    <location>
        <position position="85"/>
    </location>
    <ligand>
        <name>substrate</name>
    </ligand>
</feature>
<organism evidence="12 13">
    <name type="scientific">Gordonia hirsuta DSM 44140 = NBRC 16056</name>
    <dbReference type="NCBI Taxonomy" id="1121927"/>
    <lineage>
        <taxon>Bacteria</taxon>
        <taxon>Bacillati</taxon>
        <taxon>Actinomycetota</taxon>
        <taxon>Actinomycetes</taxon>
        <taxon>Mycobacteriales</taxon>
        <taxon>Gordoniaceae</taxon>
        <taxon>Gordonia</taxon>
    </lineage>
</organism>
<evidence type="ECO:0000256" key="5">
    <source>
        <dbReference type="ARBA" id="ARBA00023027"/>
    </source>
</evidence>
<feature type="binding site" evidence="7">
    <location>
        <position position="42"/>
    </location>
    <ligand>
        <name>NAD(+)</name>
        <dbReference type="ChEBI" id="CHEBI:57540"/>
    </ligand>
</feature>
<dbReference type="Pfam" id="PF02866">
    <property type="entry name" value="Ldh_1_C"/>
    <property type="match status" value="1"/>
</dbReference>
<evidence type="ECO:0000256" key="1">
    <source>
        <dbReference type="ARBA" id="ARBA00004843"/>
    </source>
</evidence>
<dbReference type="PANTHER" id="PTHR43128:SF16">
    <property type="entry name" value="L-LACTATE DEHYDROGENASE"/>
    <property type="match status" value="1"/>
</dbReference>
<feature type="binding site" evidence="9">
    <location>
        <begin position="12"/>
        <end position="17"/>
    </location>
    <ligand>
        <name>NAD(+)</name>
        <dbReference type="ChEBI" id="CHEBI:57540"/>
    </ligand>
</feature>
<evidence type="ECO:0000259" key="11">
    <source>
        <dbReference type="Pfam" id="PF02866"/>
    </source>
</evidence>
<dbReference type="UniPathway" id="UPA00554">
    <property type="reaction ID" value="UER00611"/>
</dbReference>
<evidence type="ECO:0000256" key="4">
    <source>
        <dbReference type="ARBA" id="ARBA00023002"/>
    </source>
</evidence>
<proteinExistence type="inferred from homology"/>
<comment type="similarity">
    <text evidence="2 7">Belongs to the LDH/MDH superfamily. LDH family.</text>
</comment>
<dbReference type="Pfam" id="PF00056">
    <property type="entry name" value="Ldh_1_N"/>
    <property type="match status" value="1"/>
</dbReference>
<dbReference type="EC" id="1.1.1.27" evidence="3 7"/>
<name>L7L6M4_9ACTN</name>
<feature type="binding site" evidence="7">
    <location>
        <position position="104"/>
    </location>
    <ligand>
        <name>NAD(+)</name>
        <dbReference type="ChEBI" id="CHEBI:57540"/>
    </ligand>
</feature>
<feature type="domain" description="Lactate/malate dehydrogenase N-terminal" evidence="10">
    <location>
        <begin position="7"/>
        <end position="145"/>
    </location>
</feature>
<dbReference type="GO" id="GO:0005737">
    <property type="term" value="C:cytoplasm"/>
    <property type="evidence" value="ECO:0007669"/>
    <property type="project" value="UniProtKB-SubCell"/>
</dbReference>
<comment type="catalytic activity">
    <reaction evidence="6 7">
        <text>(S)-lactate + NAD(+) = pyruvate + NADH + H(+)</text>
        <dbReference type="Rhea" id="RHEA:23444"/>
        <dbReference type="ChEBI" id="CHEBI:15361"/>
        <dbReference type="ChEBI" id="CHEBI:15378"/>
        <dbReference type="ChEBI" id="CHEBI:16651"/>
        <dbReference type="ChEBI" id="CHEBI:57540"/>
        <dbReference type="ChEBI" id="CHEBI:57945"/>
        <dbReference type="EC" id="1.1.1.27"/>
    </reaction>
</comment>
<dbReference type="InterPro" id="IPR022383">
    <property type="entry name" value="Lactate/malate_DH_C"/>
</dbReference>
<feature type="active site" description="Proton acceptor" evidence="7 8">
    <location>
        <position position="178"/>
    </location>
</feature>
<reference evidence="12 13" key="1">
    <citation type="submission" date="2012-12" db="EMBL/GenBank/DDBJ databases">
        <title>Whole genome shotgun sequence of Gordonia hirsuta NBRC 16056.</title>
        <authorList>
            <person name="Isaki-Nakamura S."/>
            <person name="Hosoyama A."/>
            <person name="Tsuchikane K."/>
            <person name="Katsumata H."/>
            <person name="Baba S."/>
            <person name="Yamazaki S."/>
            <person name="Fujita N."/>
        </authorList>
    </citation>
    <scope>NUCLEOTIDE SEQUENCE [LARGE SCALE GENOMIC DNA]</scope>
    <source>
        <strain evidence="12 13">NBRC 16056</strain>
    </source>
</reference>
<dbReference type="OrthoDB" id="9802969at2"/>
<dbReference type="SUPFAM" id="SSF51735">
    <property type="entry name" value="NAD(P)-binding Rossmann-fold domains"/>
    <property type="match status" value="1"/>
</dbReference>
<feature type="binding site" evidence="7 9">
    <location>
        <begin position="121"/>
        <end position="123"/>
    </location>
    <ligand>
        <name>NAD(+)</name>
        <dbReference type="ChEBI" id="CHEBI:57540"/>
    </ligand>
</feature>
<dbReference type="HAMAP" id="MF_00488">
    <property type="entry name" value="Lactate_dehydrog"/>
    <property type="match status" value="1"/>
</dbReference>
<feature type="binding site" evidence="7">
    <location>
        <begin position="82"/>
        <end position="83"/>
    </location>
    <ligand>
        <name>NAD(+)</name>
        <dbReference type="ChEBI" id="CHEBI:57540"/>
    </ligand>
</feature>
<protein>
    <recommendedName>
        <fullName evidence="3 7">L-lactate dehydrogenase</fullName>
        <shortName evidence="7">L-LDH</shortName>
        <ecNumber evidence="3 7">1.1.1.27</ecNumber>
    </recommendedName>
</protein>
<dbReference type="EMBL" id="BANT01000008">
    <property type="protein sequence ID" value="GAC56569.1"/>
    <property type="molecule type" value="Genomic_DNA"/>
</dbReference>
<feature type="binding site" evidence="7">
    <location>
        <position position="91"/>
    </location>
    <ligand>
        <name>substrate</name>
    </ligand>
</feature>
<evidence type="ECO:0000256" key="6">
    <source>
        <dbReference type="ARBA" id="ARBA00049258"/>
    </source>
</evidence>
<feature type="modified residue" description="Phosphotyrosine" evidence="7">
    <location>
        <position position="225"/>
    </location>
</feature>
<dbReference type="NCBIfam" id="TIGR01771">
    <property type="entry name" value="L-LDH-NAD"/>
    <property type="match status" value="1"/>
</dbReference>
<keyword evidence="7" id="KW-0597">Phosphoprotein</keyword>
<feature type="binding site" evidence="7">
    <location>
        <begin position="151"/>
        <end position="154"/>
    </location>
    <ligand>
        <name>substrate</name>
    </ligand>
</feature>
<evidence type="ECO:0000256" key="3">
    <source>
        <dbReference type="ARBA" id="ARBA00012967"/>
    </source>
</evidence>
<feature type="binding site" evidence="7">
    <location>
        <position position="234"/>
    </location>
    <ligand>
        <name>substrate</name>
    </ligand>
</feature>
<dbReference type="InterPro" id="IPR018177">
    <property type="entry name" value="L-lactate_DH_AS"/>
</dbReference>
<dbReference type="AlphaFoldDB" id="L7L6M4"/>
<feature type="binding site" evidence="7">
    <location>
        <position position="146"/>
    </location>
    <ligand>
        <name>NAD(+)</name>
        <dbReference type="ChEBI" id="CHEBI:57540"/>
    </ligand>
</feature>
<dbReference type="STRING" id="1121927.GOHSU_08_00970"/>
<evidence type="ECO:0000256" key="9">
    <source>
        <dbReference type="PIRSR" id="PIRSR000102-3"/>
    </source>
</evidence>
<keyword evidence="5 7" id="KW-0520">NAD</keyword>
<comment type="caution">
    <text evidence="12">The sequence shown here is derived from an EMBL/GenBank/DDBJ whole genome shotgun (WGS) entry which is preliminary data.</text>
</comment>
<evidence type="ECO:0000259" key="10">
    <source>
        <dbReference type="Pfam" id="PF00056"/>
    </source>
</evidence>
<dbReference type="GO" id="GO:0006089">
    <property type="term" value="P:lactate metabolic process"/>
    <property type="evidence" value="ECO:0007669"/>
    <property type="project" value="TreeGrafter"/>
</dbReference>
<dbReference type="Gene3D" id="3.40.50.720">
    <property type="entry name" value="NAD(P)-binding Rossmann-like Domain"/>
    <property type="match status" value="1"/>
</dbReference>
<dbReference type="PROSITE" id="PS00064">
    <property type="entry name" value="L_LDH"/>
    <property type="match status" value="1"/>
</dbReference>
<evidence type="ECO:0000256" key="2">
    <source>
        <dbReference type="ARBA" id="ARBA00006054"/>
    </source>
</evidence>
<dbReference type="InterPro" id="IPR011304">
    <property type="entry name" value="L-lactate_DH"/>
</dbReference>
<evidence type="ECO:0000256" key="8">
    <source>
        <dbReference type="PIRSR" id="PIRSR000102-1"/>
    </source>
</evidence>
<comment type="subunit">
    <text evidence="7">Homotetramer.</text>
</comment>
<comment type="activity regulation">
    <text evidence="7">Allosterically activated by fructose 1,6-bisphosphate (FBP).</text>
</comment>
<dbReference type="CDD" id="cd05292">
    <property type="entry name" value="LDH_2"/>
    <property type="match status" value="1"/>
</dbReference>